<dbReference type="InterPro" id="IPR003680">
    <property type="entry name" value="Flavodoxin_fold"/>
</dbReference>
<evidence type="ECO:0000313" key="4">
    <source>
        <dbReference type="EMBL" id="SLN56934.1"/>
    </source>
</evidence>
<evidence type="ECO:0000259" key="3">
    <source>
        <dbReference type="Pfam" id="PF02525"/>
    </source>
</evidence>
<sequence>MTPRNILVLDGHPAHRSLSSGFARAYAEAARDAGHEVRLHRLSEMSFDPDFGQSTYKDWKPLEPDLAAFAEDLEWAGHVVIATPLWWGGLPAKLKGLFDRTLLPGRAFDTRSTTLLGQPKPMLTGRSARLLVTSDTPGWFQRIVYGRALQRQLRGQILGYVGIRPARFSWFAPASHASGATVTAWLARISELGRKAA</sequence>
<protein>
    <recommendedName>
        <fullName evidence="3">Flavodoxin-like fold domain-containing protein</fullName>
    </recommendedName>
</protein>
<dbReference type="AlphaFoldDB" id="A0A1X6ZPD3"/>
<keyword evidence="5" id="KW-1185">Reference proteome</keyword>
<dbReference type="InterPro" id="IPR029039">
    <property type="entry name" value="Flavoprotein-like_sf"/>
</dbReference>
<dbReference type="EMBL" id="FWFN01000005">
    <property type="protein sequence ID" value="SLN56934.1"/>
    <property type="molecule type" value="Genomic_DNA"/>
</dbReference>
<dbReference type="Pfam" id="PF02525">
    <property type="entry name" value="Flavodoxin_2"/>
    <property type="match status" value="1"/>
</dbReference>
<evidence type="ECO:0000256" key="2">
    <source>
        <dbReference type="ARBA" id="ARBA00023002"/>
    </source>
</evidence>
<dbReference type="GO" id="GO:0005829">
    <property type="term" value="C:cytosol"/>
    <property type="evidence" value="ECO:0007669"/>
    <property type="project" value="TreeGrafter"/>
</dbReference>
<feature type="domain" description="Flavodoxin-like fold" evidence="3">
    <location>
        <begin position="5"/>
        <end position="174"/>
    </location>
</feature>
<dbReference type="Proteomes" id="UP000193963">
    <property type="component" value="Unassembled WGS sequence"/>
</dbReference>
<dbReference type="GO" id="GO:0003955">
    <property type="term" value="F:NAD(P)H dehydrogenase (quinone) activity"/>
    <property type="evidence" value="ECO:0007669"/>
    <property type="project" value="TreeGrafter"/>
</dbReference>
<dbReference type="Gene3D" id="3.40.50.360">
    <property type="match status" value="1"/>
</dbReference>
<keyword evidence="2" id="KW-0560">Oxidoreductase</keyword>
<name>A0A1X6ZPD3_9RHOB</name>
<comment type="similarity">
    <text evidence="1">Belongs to the NAD(P)H dehydrogenase (quinone) family.</text>
</comment>
<dbReference type="OrthoDB" id="9798454at2"/>
<dbReference type="InterPro" id="IPR051545">
    <property type="entry name" value="NAD(P)H_dehydrogenase_qn"/>
</dbReference>
<evidence type="ECO:0000313" key="5">
    <source>
        <dbReference type="Proteomes" id="UP000193963"/>
    </source>
</evidence>
<accession>A0A1X6ZPD3</accession>
<evidence type="ECO:0000256" key="1">
    <source>
        <dbReference type="ARBA" id="ARBA00006252"/>
    </source>
</evidence>
<proteinExistence type="inferred from homology"/>
<dbReference type="PANTHER" id="PTHR10204:SF34">
    <property type="entry name" value="NAD(P)H DEHYDROGENASE [QUINONE] 1 ISOFORM 1"/>
    <property type="match status" value="1"/>
</dbReference>
<dbReference type="SUPFAM" id="SSF52218">
    <property type="entry name" value="Flavoproteins"/>
    <property type="match status" value="1"/>
</dbReference>
<organism evidence="4 5">
    <name type="scientific">Pseudooceanicola marinus</name>
    <dbReference type="NCBI Taxonomy" id="396013"/>
    <lineage>
        <taxon>Bacteria</taxon>
        <taxon>Pseudomonadati</taxon>
        <taxon>Pseudomonadota</taxon>
        <taxon>Alphaproteobacteria</taxon>
        <taxon>Rhodobacterales</taxon>
        <taxon>Paracoccaceae</taxon>
        <taxon>Pseudooceanicola</taxon>
    </lineage>
</organism>
<reference evidence="5" key="1">
    <citation type="submission" date="2017-03" db="EMBL/GenBank/DDBJ databases">
        <authorList>
            <person name="Rodrigo-Torres L."/>
            <person name="Arahal R.D."/>
            <person name="Lucena T."/>
        </authorList>
    </citation>
    <scope>NUCLEOTIDE SEQUENCE [LARGE SCALE GENOMIC DNA]</scope>
    <source>
        <strain evidence="5">CECT 7751</strain>
    </source>
</reference>
<gene>
    <name evidence="4" type="ORF">PSM7751_02833</name>
</gene>
<dbReference type="PANTHER" id="PTHR10204">
    <property type="entry name" value="NAD P H OXIDOREDUCTASE-RELATED"/>
    <property type="match status" value="1"/>
</dbReference>
<dbReference type="RefSeq" id="WP_085888855.1">
    <property type="nucleotide sequence ID" value="NZ_FWFN01000005.1"/>
</dbReference>